<accession>A0ABR2E478</accession>
<evidence type="ECO:0000256" key="2">
    <source>
        <dbReference type="ARBA" id="ARBA00022617"/>
    </source>
</evidence>
<comment type="caution">
    <text evidence="10">The sequence shown here is derived from an EMBL/GenBank/DDBJ whole genome shotgun (WGS) entry which is preliminary data.</text>
</comment>
<dbReference type="EMBL" id="JBBPBM010000020">
    <property type="protein sequence ID" value="KAK8552006.1"/>
    <property type="molecule type" value="Genomic_DNA"/>
</dbReference>
<dbReference type="PROSITE" id="PS00086">
    <property type="entry name" value="CYTOCHROME_P450"/>
    <property type="match status" value="1"/>
</dbReference>
<evidence type="ECO:0000256" key="1">
    <source>
        <dbReference type="ARBA" id="ARBA00010617"/>
    </source>
</evidence>
<sequence>MEVASLFTIILIISTLLFALIFKSIIQKRKTRRNLPPTPPALPIIGHLHLLKQPVHRTLDQLSQKYGPVLLLQFGTRKVLMVSSASAAEECFTKNDIIFANRPQLLSGKHMNYNYRTMGLAPYGDYWRNLRRLTALELFSTSRLAMSASIRQEEVELLLKELFLASAEKPASVELTSKLIEVVFNIMLRMISGKRFYGRDAVDKEAEEFRDIMREVMELNGSTTLNDFLPVLQWVDFLGLERRMKQVFQKLDKFLQSLVEEHRRVRGDSTHLSPGSSESDAGNKGTKSTLIDVMLSLQQTDPEFYTDETIKGVILVILVAGTETSSTTIEWAMSLLLNHPDVMYKAPLLIPHESSEDCMVCGYSVPSGTMLLVNAWTIQRDPELWEDATRFSPERFESVEEGDGYKLLPFGVGRRGCPGALLGKKVVALVLGSLIQTFEWSRVSQEEIDMKEGTGITMPKAEPLVALCSPRSGMLNLLAAI</sequence>
<dbReference type="Proteomes" id="UP001472677">
    <property type="component" value="Unassembled WGS sequence"/>
</dbReference>
<proteinExistence type="inferred from homology"/>
<keyword evidence="11" id="KW-1185">Reference proteome</keyword>
<dbReference type="PANTHER" id="PTHR47947">
    <property type="entry name" value="CYTOCHROME P450 82C3-RELATED"/>
    <property type="match status" value="1"/>
</dbReference>
<feature type="region of interest" description="Disordered" evidence="8">
    <location>
        <begin position="266"/>
        <end position="285"/>
    </location>
</feature>
<dbReference type="Pfam" id="PF00067">
    <property type="entry name" value="p450"/>
    <property type="match status" value="2"/>
</dbReference>
<feature type="compositionally biased region" description="Polar residues" evidence="8">
    <location>
        <begin position="270"/>
        <end position="285"/>
    </location>
</feature>
<keyword evidence="3 7" id="KW-0479">Metal-binding</keyword>
<name>A0ABR2E478_9ROSI</name>
<evidence type="ECO:0000256" key="5">
    <source>
        <dbReference type="ARBA" id="ARBA00023004"/>
    </source>
</evidence>
<keyword evidence="2 7" id="KW-0349">Heme</keyword>
<dbReference type="PRINTS" id="PR00463">
    <property type="entry name" value="EP450I"/>
</dbReference>
<evidence type="ECO:0000313" key="10">
    <source>
        <dbReference type="EMBL" id="KAK8552006.1"/>
    </source>
</evidence>
<evidence type="ECO:0000256" key="3">
    <source>
        <dbReference type="ARBA" id="ARBA00022723"/>
    </source>
</evidence>
<dbReference type="InterPro" id="IPR017972">
    <property type="entry name" value="Cyt_P450_CS"/>
</dbReference>
<keyword evidence="9" id="KW-0812">Transmembrane</keyword>
<dbReference type="InterPro" id="IPR050651">
    <property type="entry name" value="Plant_Cytochrome_P450_Monoox"/>
</dbReference>
<evidence type="ECO:0000256" key="6">
    <source>
        <dbReference type="ARBA" id="ARBA00023033"/>
    </source>
</evidence>
<dbReference type="InterPro" id="IPR001128">
    <property type="entry name" value="Cyt_P450"/>
</dbReference>
<keyword evidence="9" id="KW-0472">Membrane</keyword>
<gene>
    <name evidence="10" type="ORF">V6N12_040622</name>
</gene>
<keyword evidence="9" id="KW-1133">Transmembrane helix</keyword>
<organism evidence="10 11">
    <name type="scientific">Hibiscus sabdariffa</name>
    <name type="common">roselle</name>
    <dbReference type="NCBI Taxonomy" id="183260"/>
    <lineage>
        <taxon>Eukaryota</taxon>
        <taxon>Viridiplantae</taxon>
        <taxon>Streptophyta</taxon>
        <taxon>Embryophyta</taxon>
        <taxon>Tracheophyta</taxon>
        <taxon>Spermatophyta</taxon>
        <taxon>Magnoliopsida</taxon>
        <taxon>eudicotyledons</taxon>
        <taxon>Gunneridae</taxon>
        <taxon>Pentapetalae</taxon>
        <taxon>rosids</taxon>
        <taxon>malvids</taxon>
        <taxon>Malvales</taxon>
        <taxon>Malvaceae</taxon>
        <taxon>Malvoideae</taxon>
        <taxon>Hibiscus</taxon>
    </lineage>
</organism>
<evidence type="ECO:0008006" key="12">
    <source>
        <dbReference type="Google" id="ProtNLM"/>
    </source>
</evidence>
<protein>
    <recommendedName>
        <fullName evidence="12">Cytochrome P450</fullName>
    </recommendedName>
</protein>
<keyword evidence="6 7" id="KW-0503">Monooxygenase</keyword>
<dbReference type="InterPro" id="IPR002401">
    <property type="entry name" value="Cyt_P450_E_grp-I"/>
</dbReference>
<keyword evidence="4 7" id="KW-0560">Oxidoreductase</keyword>
<evidence type="ECO:0000256" key="4">
    <source>
        <dbReference type="ARBA" id="ARBA00023002"/>
    </source>
</evidence>
<dbReference type="InterPro" id="IPR036396">
    <property type="entry name" value="Cyt_P450_sf"/>
</dbReference>
<evidence type="ECO:0000256" key="9">
    <source>
        <dbReference type="SAM" id="Phobius"/>
    </source>
</evidence>
<dbReference type="PRINTS" id="PR00385">
    <property type="entry name" value="P450"/>
</dbReference>
<evidence type="ECO:0000256" key="8">
    <source>
        <dbReference type="SAM" id="MobiDB-lite"/>
    </source>
</evidence>
<feature type="transmembrane region" description="Helical" evidence="9">
    <location>
        <begin position="6"/>
        <end position="26"/>
    </location>
</feature>
<dbReference type="PANTHER" id="PTHR47947:SF20">
    <property type="entry name" value="CYTOCHROME P450 FAMILY PROTEIN"/>
    <property type="match status" value="1"/>
</dbReference>
<comment type="similarity">
    <text evidence="1 7">Belongs to the cytochrome P450 family.</text>
</comment>
<keyword evidence="5 7" id="KW-0408">Iron</keyword>
<evidence type="ECO:0000256" key="7">
    <source>
        <dbReference type="RuleBase" id="RU000461"/>
    </source>
</evidence>
<dbReference type="SUPFAM" id="SSF48264">
    <property type="entry name" value="Cytochrome P450"/>
    <property type="match status" value="1"/>
</dbReference>
<reference evidence="10 11" key="1">
    <citation type="journal article" date="2024" name="G3 (Bethesda)">
        <title>Genome assembly of Hibiscus sabdariffa L. provides insights into metabolisms of medicinal natural products.</title>
        <authorList>
            <person name="Kim T."/>
        </authorList>
    </citation>
    <scope>NUCLEOTIDE SEQUENCE [LARGE SCALE GENOMIC DNA]</scope>
    <source>
        <strain evidence="10">TK-2024</strain>
        <tissue evidence="10">Old leaves</tissue>
    </source>
</reference>
<evidence type="ECO:0000313" key="11">
    <source>
        <dbReference type="Proteomes" id="UP001472677"/>
    </source>
</evidence>
<dbReference type="Gene3D" id="1.10.630.10">
    <property type="entry name" value="Cytochrome P450"/>
    <property type="match status" value="2"/>
</dbReference>